<dbReference type="AlphaFoldDB" id="A0A498CP20"/>
<name>A0A498CP20_9FIRM</name>
<protein>
    <recommendedName>
        <fullName evidence="1">ATPase BadF/BadG/BcrA/BcrD type domain-containing protein</fullName>
    </recommendedName>
</protein>
<organism evidence="2 3">
    <name type="scientific">Anaerotruncus massiliensis</name>
    <name type="common">ex Liu et al. 2021</name>
    <dbReference type="NCBI Taxonomy" id="2321404"/>
    <lineage>
        <taxon>Bacteria</taxon>
        <taxon>Bacillati</taxon>
        <taxon>Bacillota</taxon>
        <taxon>Clostridia</taxon>
        <taxon>Eubacteriales</taxon>
        <taxon>Oscillospiraceae</taxon>
        <taxon>Anaerotruncus</taxon>
    </lineage>
</organism>
<dbReference type="Proteomes" id="UP000276301">
    <property type="component" value="Unassembled WGS sequence"/>
</dbReference>
<evidence type="ECO:0000259" key="1">
    <source>
        <dbReference type="Pfam" id="PF01869"/>
    </source>
</evidence>
<sequence length="326" mass="35617">MNYYLSVDGGGTKTDFLLTDRAGRPVARRRLGGCTYSYIGQDGVCELLEEGARLLLRDAAAGEDEVACAVWGIPCYGEDRAFDGYVSRRLPRVLPCAHRLCNDVELGLAGSLLLGPGVHVVAGTGAIAMGRDPGGKTARANGWHEFFSDEGSAYWLGRQALALFAQQADRRRERGPLYELLRAEWGLESDYEVIRYYRENLENRRERIAAVQKLLCRAAEAGDRDAARLYEQAARALARTVGGVLRQLDFPEGEPVRVSYYGGVYRAGARILASFGRLLGEMGAVLTPPALPPLCGGVLLAAQADGRDDPAEIAETLKSFEEMERK</sequence>
<dbReference type="InterPro" id="IPR052519">
    <property type="entry name" value="Euk-type_GlcNAc_Kinase"/>
</dbReference>
<dbReference type="Pfam" id="PF01869">
    <property type="entry name" value="BcrAD_BadFG"/>
    <property type="match status" value="1"/>
</dbReference>
<evidence type="ECO:0000313" key="2">
    <source>
        <dbReference type="EMBL" id="RLL12766.1"/>
    </source>
</evidence>
<dbReference type="SUPFAM" id="SSF53067">
    <property type="entry name" value="Actin-like ATPase domain"/>
    <property type="match status" value="2"/>
</dbReference>
<dbReference type="RefSeq" id="WP_121586416.1">
    <property type="nucleotide sequence ID" value="NZ_RCHT01000005.1"/>
</dbReference>
<dbReference type="PANTHER" id="PTHR43190">
    <property type="entry name" value="N-ACETYL-D-GLUCOSAMINE KINASE"/>
    <property type="match status" value="1"/>
</dbReference>
<dbReference type="PANTHER" id="PTHR43190:SF3">
    <property type="entry name" value="N-ACETYL-D-GLUCOSAMINE KINASE"/>
    <property type="match status" value="1"/>
</dbReference>
<accession>A0A498CP20</accession>
<feature type="domain" description="ATPase BadF/BadG/BcrA/BcrD type" evidence="1">
    <location>
        <begin position="7"/>
        <end position="267"/>
    </location>
</feature>
<dbReference type="Gene3D" id="3.30.420.40">
    <property type="match status" value="2"/>
</dbReference>
<keyword evidence="3" id="KW-1185">Reference proteome</keyword>
<gene>
    <name evidence="2" type="ORF">D4A47_04980</name>
</gene>
<comment type="caution">
    <text evidence="2">The sequence shown here is derived from an EMBL/GenBank/DDBJ whole genome shotgun (WGS) entry which is preliminary data.</text>
</comment>
<dbReference type="EMBL" id="RCHT01000005">
    <property type="protein sequence ID" value="RLL12766.1"/>
    <property type="molecule type" value="Genomic_DNA"/>
</dbReference>
<dbReference type="InterPro" id="IPR002731">
    <property type="entry name" value="ATPase_BadF"/>
</dbReference>
<reference evidence="2 3" key="1">
    <citation type="submission" date="2018-10" db="EMBL/GenBank/DDBJ databases">
        <title>Anaerotruncus faecis sp. nov., isolated from human feces.</title>
        <authorList>
            <person name="Wang Y.-J."/>
        </authorList>
    </citation>
    <scope>NUCLEOTIDE SEQUENCE [LARGE SCALE GENOMIC DNA]</scope>
    <source>
        <strain evidence="2 3">22A2-44</strain>
    </source>
</reference>
<dbReference type="CDD" id="cd24007">
    <property type="entry name" value="ASKHA_NBD_eukNAGK-like"/>
    <property type="match status" value="1"/>
</dbReference>
<proteinExistence type="predicted"/>
<dbReference type="InterPro" id="IPR043129">
    <property type="entry name" value="ATPase_NBD"/>
</dbReference>
<evidence type="ECO:0000313" key="3">
    <source>
        <dbReference type="Proteomes" id="UP000276301"/>
    </source>
</evidence>